<protein>
    <submittedName>
        <fullName evidence="1">Sugar phosphate isomerase/epimerase</fullName>
    </submittedName>
</protein>
<dbReference type="EMBL" id="RMBX01000001">
    <property type="protein sequence ID" value="RPD42999.1"/>
    <property type="molecule type" value="Genomic_DNA"/>
</dbReference>
<dbReference type="InterPro" id="IPR036237">
    <property type="entry name" value="Xyl_isomerase-like_sf"/>
</dbReference>
<keyword evidence="2" id="KW-1185">Reference proteome</keyword>
<dbReference type="GO" id="GO:0016853">
    <property type="term" value="F:isomerase activity"/>
    <property type="evidence" value="ECO:0007669"/>
    <property type="project" value="UniProtKB-KW"/>
</dbReference>
<evidence type="ECO:0000313" key="1">
    <source>
        <dbReference type="EMBL" id="RPD42999.1"/>
    </source>
</evidence>
<dbReference type="OrthoDB" id="2555274at2"/>
<dbReference type="Proteomes" id="UP000279089">
    <property type="component" value="Unassembled WGS sequence"/>
</dbReference>
<accession>A0A3N4MTX4</accession>
<organism evidence="1 2">
    <name type="scientific">Chitinophaga barathri</name>
    <dbReference type="NCBI Taxonomy" id="1647451"/>
    <lineage>
        <taxon>Bacteria</taxon>
        <taxon>Pseudomonadati</taxon>
        <taxon>Bacteroidota</taxon>
        <taxon>Chitinophagia</taxon>
        <taxon>Chitinophagales</taxon>
        <taxon>Chitinophagaceae</taxon>
        <taxon>Chitinophaga</taxon>
    </lineage>
</organism>
<dbReference type="Gene3D" id="3.20.20.150">
    <property type="entry name" value="Divalent-metal-dependent TIM barrel enzymes"/>
    <property type="match status" value="1"/>
</dbReference>
<reference evidence="2" key="1">
    <citation type="submission" date="2018-11" db="EMBL/GenBank/DDBJ databases">
        <title>Chitinophaga lutea sp.nov., isolate from arsenic contaminated soil.</title>
        <authorList>
            <person name="Zong Y."/>
        </authorList>
    </citation>
    <scope>NUCLEOTIDE SEQUENCE [LARGE SCALE GENOMIC DNA]</scope>
    <source>
        <strain evidence="2">YLT18</strain>
    </source>
</reference>
<sequence length="272" mass="31985">MVLKFFCPRWGSEHLSYDTFFSQVKAAGYHGVEMSLEPDMSNAEKEEVSRLLNKHELFFIAQHWQTTESNFDLHQGLFKKHLRHLAGFNPLFINTQTGKDFFTESENIQLINIAEQVSKEAGIAIFHETHRGKWSFAAHITKKYLKKYPHIKLTLDISHWCAVAESFLQDQQEAIDLAIQNTEHLHARIGFTQGPQITDPRAPEWRKEVDIHLKWWDRVIEKHRKNGRAQFTITPEFGAPPYLTLLPFSRQPLVNQWDINVFMMNLLKERYR</sequence>
<dbReference type="RefSeq" id="WP_120514271.1">
    <property type="nucleotide sequence ID" value="NZ_QXZY01000001.1"/>
</dbReference>
<proteinExistence type="predicted"/>
<gene>
    <name evidence="1" type="ORF">EG028_01535</name>
</gene>
<keyword evidence="1" id="KW-0413">Isomerase</keyword>
<evidence type="ECO:0000313" key="2">
    <source>
        <dbReference type="Proteomes" id="UP000279089"/>
    </source>
</evidence>
<comment type="caution">
    <text evidence="1">The sequence shown here is derived from an EMBL/GenBank/DDBJ whole genome shotgun (WGS) entry which is preliminary data.</text>
</comment>
<name>A0A3N4MTX4_9BACT</name>
<dbReference type="SUPFAM" id="SSF51658">
    <property type="entry name" value="Xylose isomerase-like"/>
    <property type="match status" value="1"/>
</dbReference>
<dbReference type="AlphaFoldDB" id="A0A3N4MTX4"/>